<dbReference type="CDD" id="cd01066">
    <property type="entry name" value="APP_MetAP"/>
    <property type="match status" value="1"/>
</dbReference>
<dbReference type="AlphaFoldDB" id="A0AAE6BGH0"/>
<feature type="domain" description="Peptidase M24" evidence="1">
    <location>
        <begin position="164"/>
        <end position="373"/>
    </location>
</feature>
<evidence type="ECO:0000313" key="3">
    <source>
        <dbReference type="EMBL" id="QCL82164.1"/>
    </source>
</evidence>
<dbReference type="InterPro" id="IPR000587">
    <property type="entry name" value="Creatinase_N"/>
</dbReference>
<keyword evidence="3" id="KW-0645">Protease</keyword>
<dbReference type="Proteomes" id="UP000298579">
    <property type="component" value="Chromosome linear"/>
</dbReference>
<dbReference type="RefSeq" id="WP_080827644.1">
    <property type="nucleotide sequence ID" value="NZ_CP039889.1"/>
</dbReference>
<dbReference type="SUPFAM" id="SSF55920">
    <property type="entry name" value="Creatinase/aminopeptidase"/>
    <property type="match status" value="1"/>
</dbReference>
<evidence type="ECO:0000259" key="1">
    <source>
        <dbReference type="Pfam" id="PF00557"/>
    </source>
</evidence>
<dbReference type="InterPro" id="IPR029149">
    <property type="entry name" value="Creatin/AminoP/Spt16_N"/>
</dbReference>
<reference evidence="3 4" key="1">
    <citation type="submission" date="2019-04" db="EMBL/GenBank/DDBJ databases">
        <title>Complete genome sequence of Agrobacterium tumefaciens CFBP5877.</title>
        <authorList>
            <person name="Huang Y.-Y."/>
            <person name="Chiang H.-Y."/>
            <person name="Chou L."/>
            <person name="Lai E.-M."/>
            <person name="Kuo C.-H."/>
        </authorList>
    </citation>
    <scope>NUCLEOTIDE SEQUENCE [LARGE SCALE GENOMIC DNA]</scope>
    <source>
        <strain evidence="3 4">CFBP5877</strain>
    </source>
</reference>
<proteinExistence type="predicted"/>
<dbReference type="InterPro" id="IPR036005">
    <property type="entry name" value="Creatinase/aminopeptidase-like"/>
</dbReference>
<protein>
    <submittedName>
        <fullName evidence="3">Aminopeptidase P family protein</fullName>
    </submittedName>
</protein>
<dbReference type="GO" id="GO:0004177">
    <property type="term" value="F:aminopeptidase activity"/>
    <property type="evidence" value="ECO:0007669"/>
    <property type="project" value="UniProtKB-KW"/>
</dbReference>
<dbReference type="InterPro" id="IPR050659">
    <property type="entry name" value="Peptidase_M24B"/>
</dbReference>
<name>A0AAE6BGH0_AGRTU</name>
<accession>A0AAE6BGH0</accession>
<evidence type="ECO:0000313" key="4">
    <source>
        <dbReference type="Proteomes" id="UP000298579"/>
    </source>
</evidence>
<dbReference type="PANTHER" id="PTHR46112">
    <property type="entry name" value="AMINOPEPTIDASE"/>
    <property type="match status" value="1"/>
</dbReference>
<dbReference type="Gene3D" id="3.40.350.10">
    <property type="entry name" value="Creatinase/prolidase N-terminal domain"/>
    <property type="match status" value="1"/>
</dbReference>
<dbReference type="PANTHER" id="PTHR46112:SF3">
    <property type="entry name" value="AMINOPEPTIDASE YPDF"/>
    <property type="match status" value="1"/>
</dbReference>
<dbReference type="InterPro" id="IPR000994">
    <property type="entry name" value="Pept_M24"/>
</dbReference>
<dbReference type="EMBL" id="CP039898">
    <property type="protein sequence ID" value="QCL82164.1"/>
    <property type="molecule type" value="Genomic_DNA"/>
</dbReference>
<feature type="domain" description="Creatinase N-terminal" evidence="2">
    <location>
        <begin position="23"/>
        <end position="157"/>
    </location>
</feature>
<dbReference type="SUPFAM" id="SSF53092">
    <property type="entry name" value="Creatinase/prolidase N-terminal domain"/>
    <property type="match status" value="1"/>
</dbReference>
<evidence type="ECO:0000259" key="2">
    <source>
        <dbReference type="Pfam" id="PF01321"/>
    </source>
</evidence>
<keyword evidence="3" id="KW-0378">Hydrolase</keyword>
<gene>
    <name evidence="3" type="ORF">CFBP5877_24250</name>
</gene>
<dbReference type="Pfam" id="PF01321">
    <property type="entry name" value="Creatinase_N"/>
    <property type="match status" value="1"/>
</dbReference>
<sequence length="389" mass="42182">MSIPSDIVQGQESAFPREEYARRQASAREALSAAGIDAMVVTGPENIFYLTGQQTPGYYTFQALILPADGDPVFLIRQLEYFNFIANTFISDAVVYQDGEDPLGLLVKLIESRGLASKRIAIDKRGWFLPIAVYEALQARLGTIGDGAGVIEKQRAIKSPLEVEKLERAASYVDEGMRAGLSAVRIGATENDLVAAMMGSAIAAGSEYLGMEPLVSVGPRTGVPHGTWRRRQINAGDPAFLEMAACHDRYHAALMRSAWIGEPPKEAADMMKVCQEALQVSLDTIRPGVACEVPHIACQKVIDRAGYTENFKKRLGYSVGISFAPDWGEGAILSLNAGVTAELQPGMTFHLPPALRIYGRFTVGVSETIVITETGYRALGTIDRDLLIV</sequence>
<keyword evidence="3" id="KW-0031">Aminopeptidase</keyword>
<dbReference type="Pfam" id="PF00557">
    <property type="entry name" value="Peptidase_M24"/>
    <property type="match status" value="1"/>
</dbReference>
<dbReference type="Gene3D" id="3.90.230.10">
    <property type="entry name" value="Creatinase/methionine aminopeptidase superfamily"/>
    <property type="match status" value="1"/>
</dbReference>
<organism evidence="3 4">
    <name type="scientific">Agrobacterium tumefaciens</name>
    <dbReference type="NCBI Taxonomy" id="358"/>
    <lineage>
        <taxon>Bacteria</taxon>
        <taxon>Pseudomonadati</taxon>
        <taxon>Pseudomonadota</taxon>
        <taxon>Alphaproteobacteria</taxon>
        <taxon>Hyphomicrobiales</taxon>
        <taxon>Rhizobiaceae</taxon>
        <taxon>Rhizobium/Agrobacterium group</taxon>
        <taxon>Agrobacterium</taxon>
        <taxon>Agrobacterium tumefaciens complex</taxon>
    </lineage>
</organism>